<feature type="region of interest" description="Disordered" evidence="1">
    <location>
        <begin position="358"/>
        <end position="380"/>
    </location>
</feature>
<comment type="caution">
    <text evidence="3">The sequence shown here is derived from an EMBL/GenBank/DDBJ whole genome shotgun (WGS) entry which is preliminary data.</text>
</comment>
<dbReference type="Gene3D" id="3.40.525.10">
    <property type="entry name" value="CRAL-TRIO lipid binding domain"/>
    <property type="match status" value="1"/>
</dbReference>
<reference evidence="3" key="1">
    <citation type="submission" date="2024-06" db="EMBL/GenBank/DDBJ databases">
        <authorList>
            <person name="Liu X."/>
            <person name="Lenzi L."/>
            <person name="Haldenby T S."/>
            <person name="Uol C."/>
        </authorList>
    </citation>
    <scope>NUCLEOTIDE SEQUENCE</scope>
</reference>
<proteinExistence type="predicted"/>
<feature type="compositionally biased region" description="Basic and acidic residues" evidence="1">
    <location>
        <begin position="533"/>
        <end position="547"/>
    </location>
</feature>
<dbReference type="SMART" id="SM00516">
    <property type="entry name" value="SEC14"/>
    <property type="match status" value="1"/>
</dbReference>
<dbReference type="Pfam" id="PF00650">
    <property type="entry name" value="CRAL_TRIO"/>
    <property type="match status" value="1"/>
</dbReference>
<name>A0AAV2TQ84_CALDB</name>
<evidence type="ECO:0000313" key="4">
    <source>
        <dbReference type="Proteomes" id="UP001497525"/>
    </source>
</evidence>
<evidence type="ECO:0000259" key="2">
    <source>
        <dbReference type="PROSITE" id="PS50191"/>
    </source>
</evidence>
<dbReference type="PROSITE" id="PS50191">
    <property type="entry name" value="CRAL_TRIO"/>
    <property type="match status" value="1"/>
</dbReference>
<organism evidence="3 4">
    <name type="scientific">Calicophoron daubneyi</name>
    <name type="common">Rumen fluke</name>
    <name type="synonym">Paramphistomum daubneyi</name>
    <dbReference type="NCBI Taxonomy" id="300641"/>
    <lineage>
        <taxon>Eukaryota</taxon>
        <taxon>Metazoa</taxon>
        <taxon>Spiralia</taxon>
        <taxon>Lophotrochozoa</taxon>
        <taxon>Platyhelminthes</taxon>
        <taxon>Trematoda</taxon>
        <taxon>Digenea</taxon>
        <taxon>Plagiorchiida</taxon>
        <taxon>Pronocephalata</taxon>
        <taxon>Paramphistomoidea</taxon>
        <taxon>Paramphistomidae</taxon>
        <taxon>Calicophoron</taxon>
    </lineage>
</organism>
<dbReference type="Pfam" id="PF03765">
    <property type="entry name" value="CRAL_TRIO_N"/>
    <property type="match status" value="1"/>
</dbReference>
<dbReference type="AlphaFoldDB" id="A0AAV2TQ84"/>
<feature type="region of interest" description="Disordered" evidence="1">
    <location>
        <begin position="525"/>
        <end position="569"/>
    </location>
</feature>
<dbReference type="InterPro" id="IPR001251">
    <property type="entry name" value="CRAL-TRIO_dom"/>
</dbReference>
<dbReference type="InterPro" id="IPR036865">
    <property type="entry name" value="CRAL-TRIO_dom_sf"/>
</dbReference>
<dbReference type="SUPFAM" id="SSF52087">
    <property type="entry name" value="CRAL/TRIO domain"/>
    <property type="match status" value="1"/>
</dbReference>
<evidence type="ECO:0000313" key="3">
    <source>
        <dbReference type="EMBL" id="CAL5137143.1"/>
    </source>
</evidence>
<evidence type="ECO:0000256" key="1">
    <source>
        <dbReference type="SAM" id="MobiDB-lite"/>
    </source>
</evidence>
<dbReference type="InterPro" id="IPR036598">
    <property type="entry name" value="GOLD_dom_sf"/>
</dbReference>
<dbReference type="PRINTS" id="PR00180">
    <property type="entry name" value="CRETINALDHBP"/>
</dbReference>
<gene>
    <name evidence="3" type="ORF">CDAUBV1_LOCUS11408</name>
</gene>
<accession>A0AAV2TQ84</accession>
<dbReference type="CDD" id="cd00170">
    <property type="entry name" value="SEC14"/>
    <property type="match status" value="1"/>
</dbReference>
<dbReference type="Gene3D" id="2.60.120.680">
    <property type="entry name" value="GOLD domain"/>
    <property type="match status" value="1"/>
</dbReference>
<dbReference type="SUPFAM" id="SSF101576">
    <property type="entry name" value="Supernatant protein factor (SPF), C-terminal domain"/>
    <property type="match status" value="1"/>
</dbReference>
<dbReference type="InterPro" id="IPR036273">
    <property type="entry name" value="CRAL/TRIO_N_dom_sf"/>
</dbReference>
<dbReference type="InterPro" id="IPR051064">
    <property type="entry name" value="SEC14/CRAL-TRIO_domain"/>
</dbReference>
<dbReference type="Proteomes" id="UP001497525">
    <property type="component" value="Unassembled WGS sequence"/>
</dbReference>
<dbReference type="InterPro" id="IPR011074">
    <property type="entry name" value="CRAL/TRIO_N_dom"/>
</dbReference>
<sequence>MNGFSVYEDESNVLDQFSEEQKNIIEEFMQKVSDIKRTECSSRIYLSRWLRARDWNIQDAEKMLRDHINWRNEYKVDSILSWHKKNPIIEKYLPFGFFGEDKEGNPIYWGLVGRMDPKTFWKAVNRSDFMQHGVYHLEYAIKVLFPEISRRTGRRIDHICLLLDMTGMGLKHMSSISLSVASEYLQMLEGNYPEFLASCFVINVPRVFNAMYTFLKPLLGPSTQAKVHVCTSNYSEVFEEFLNMDSLPAFYGGKQYDPNGDPQCPSRLCWGGPVPNEYFLKGDRATANVSDGVVIIPSNVSEVLPVGQDKMILVRIPRSSLCEIPLGLLPPGTRIDLSLLCANRDIKVSIDGDPAPECANSVRNEGEVKNPSSTVSSISSSFSDNAKDSFDQANVSGVLSSSSDEQKDQCQTIEVLPARRTANRSIPFRFHCEIQIPGFYRLRFDNTYSWITPKRVYYLAQIRYPSNSSTIQIATKQQKIDDVNSLLNGDASDCQPKESNSTILRKYLGDCKEDSGSKIPIKEDEDVETNGCGEKDSGIEVHTKENVSEPSNLEPKCSSRARENSSYRSNSGGCMDVDVNLLNRLFVQLFLLPQLIEQEPR</sequence>
<dbReference type="PANTHER" id="PTHR23324">
    <property type="entry name" value="SEC14 RELATED PROTEIN"/>
    <property type="match status" value="1"/>
</dbReference>
<dbReference type="SUPFAM" id="SSF46938">
    <property type="entry name" value="CRAL/TRIO N-terminal domain"/>
    <property type="match status" value="1"/>
</dbReference>
<feature type="domain" description="CRAL-TRIO" evidence="2">
    <location>
        <begin position="85"/>
        <end position="259"/>
    </location>
</feature>
<dbReference type="SMART" id="SM01100">
    <property type="entry name" value="CRAL_TRIO_N"/>
    <property type="match status" value="1"/>
</dbReference>
<protein>
    <recommendedName>
        <fullName evidence="2">CRAL-TRIO domain-containing protein</fullName>
    </recommendedName>
</protein>
<dbReference type="PANTHER" id="PTHR23324:SF83">
    <property type="entry name" value="SEC14-LIKE PROTEIN 2"/>
    <property type="match status" value="1"/>
</dbReference>
<dbReference type="EMBL" id="CAXLJL010000378">
    <property type="protein sequence ID" value="CAL5137143.1"/>
    <property type="molecule type" value="Genomic_DNA"/>
</dbReference>
<dbReference type="GO" id="GO:0005737">
    <property type="term" value="C:cytoplasm"/>
    <property type="evidence" value="ECO:0007669"/>
    <property type="project" value="TreeGrafter"/>
</dbReference>